<keyword evidence="3" id="KW-1185">Reference proteome</keyword>
<organism evidence="2 3">
    <name type="scientific">Cynara cardunculus var. scolymus</name>
    <name type="common">Globe artichoke</name>
    <name type="synonym">Cynara scolymus</name>
    <dbReference type="NCBI Taxonomy" id="59895"/>
    <lineage>
        <taxon>Eukaryota</taxon>
        <taxon>Viridiplantae</taxon>
        <taxon>Streptophyta</taxon>
        <taxon>Embryophyta</taxon>
        <taxon>Tracheophyta</taxon>
        <taxon>Spermatophyta</taxon>
        <taxon>Magnoliopsida</taxon>
        <taxon>eudicotyledons</taxon>
        <taxon>Gunneridae</taxon>
        <taxon>Pentapetalae</taxon>
        <taxon>asterids</taxon>
        <taxon>campanulids</taxon>
        <taxon>Asterales</taxon>
        <taxon>Asteraceae</taxon>
        <taxon>Carduoideae</taxon>
        <taxon>Cardueae</taxon>
        <taxon>Carduinae</taxon>
        <taxon>Cynara</taxon>
    </lineage>
</organism>
<evidence type="ECO:0000313" key="3">
    <source>
        <dbReference type="Proteomes" id="UP000243975"/>
    </source>
</evidence>
<reference evidence="2 3" key="1">
    <citation type="journal article" date="2016" name="Sci. Rep.">
        <title>The genome sequence of the outbreeding globe artichoke constructed de novo incorporating a phase-aware low-pass sequencing strategy of F1 progeny.</title>
        <authorList>
            <person name="Scaglione D."/>
            <person name="Reyes-Chin-Wo S."/>
            <person name="Acquadro A."/>
            <person name="Froenicke L."/>
            <person name="Portis E."/>
            <person name="Beitel C."/>
            <person name="Tirone M."/>
            <person name="Mauro R."/>
            <person name="Lo Monaco A."/>
            <person name="Mauromicale G."/>
            <person name="Faccioli P."/>
            <person name="Cattivelli L."/>
            <person name="Rieseberg L."/>
            <person name="Michelmore R."/>
            <person name="Lanteri S."/>
        </authorList>
    </citation>
    <scope>NUCLEOTIDE SEQUENCE [LARGE SCALE GENOMIC DNA]</scope>
    <source>
        <strain evidence="2">2C</strain>
    </source>
</reference>
<gene>
    <name evidence="2" type="ORF">Ccrd_023917</name>
    <name evidence="1" type="ORF">Ccrd_023923</name>
</gene>
<sequence>MPFKTNSVVWQAFLAACHLRGDANLAKIAARKVIDLEWELRVDDHPYDQVQENELWVAQDHDHTMKVHGMKIVILVGVHGQEIEFPSSLEENNHLLFHAVSQNASW</sequence>
<evidence type="ECO:0000313" key="2">
    <source>
        <dbReference type="EMBL" id="KVE70389.1"/>
    </source>
</evidence>
<dbReference type="AlphaFoldDB" id="A0A118EGC4"/>
<dbReference type="Gramene" id="KVE70389">
    <property type="protein sequence ID" value="KVE70389"/>
    <property type="gene ID" value="Ccrd_023917"/>
</dbReference>
<comment type="caution">
    <text evidence="2">The sequence shown here is derived from an EMBL/GenBank/DDBJ whole genome shotgun (WGS) entry which is preliminary data.</text>
</comment>
<dbReference type="Gramene" id="KVE69411">
    <property type="protein sequence ID" value="KVE69411"/>
    <property type="gene ID" value="Ccrd_023923"/>
</dbReference>
<protein>
    <submittedName>
        <fullName evidence="2">Uncharacterized protein</fullName>
    </submittedName>
</protein>
<proteinExistence type="predicted"/>
<dbReference type="EMBL" id="LEKV01010239">
    <property type="protein sequence ID" value="KVE69411.1"/>
    <property type="molecule type" value="Genomic_DNA"/>
</dbReference>
<accession>A0A118EGC4</accession>
<feature type="non-terminal residue" evidence="2">
    <location>
        <position position="106"/>
    </location>
</feature>
<dbReference type="Proteomes" id="UP000243975">
    <property type="component" value="Unassembled WGS sequence"/>
</dbReference>
<name>A0A118EGC4_CYNCS</name>
<evidence type="ECO:0000313" key="1">
    <source>
        <dbReference type="EMBL" id="KVE69411.1"/>
    </source>
</evidence>
<dbReference type="EMBL" id="LEKV01010226">
    <property type="protein sequence ID" value="KVE70389.1"/>
    <property type="molecule type" value="Genomic_DNA"/>
</dbReference>
<dbReference type="PROSITE" id="PS51257">
    <property type="entry name" value="PROKAR_LIPOPROTEIN"/>
    <property type="match status" value="1"/>
</dbReference>